<dbReference type="AlphaFoldDB" id="A0A0S3RQG3"/>
<protein>
    <recommendedName>
        <fullName evidence="2">1,4-alpha-D-glucan glucanohydrolase</fullName>
    </recommendedName>
</protein>
<dbReference type="EMBL" id="AP015036">
    <property type="protein sequence ID" value="BAT82834.1"/>
    <property type="molecule type" value="Genomic_DNA"/>
</dbReference>
<dbReference type="Gene3D" id="3.20.20.80">
    <property type="entry name" value="Glycosidases"/>
    <property type="match status" value="1"/>
</dbReference>
<sequence length="184" mass="21741">MKRFGLSTGRVKLRGLVEVRFWRRQTKFQGFNWKSHEQHQKLWNFLGTKIPEIAKSGFSSVWLPPSYDSFSPEEDELRTLLHNKMKQYEVRSMADIVINHRCGTTKGHEGMYNRFDVIPLAWDEHVVTSSLGGLGNPNTANKLFPGFPIIDHTKKFVRKDILNWFRWLRYDVGFEDFRFDFVRG</sequence>
<evidence type="ECO:0000313" key="4">
    <source>
        <dbReference type="Proteomes" id="UP000291084"/>
    </source>
</evidence>
<accession>A0A0S3RQG3</accession>
<comment type="similarity">
    <text evidence="1">Belongs to the glycosyl hydrolase 13 family.</text>
</comment>
<evidence type="ECO:0000256" key="2">
    <source>
        <dbReference type="ARBA" id="ARBA00030238"/>
    </source>
</evidence>
<evidence type="ECO:0000313" key="3">
    <source>
        <dbReference type="EMBL" id="BAT82834.1"/>
    </source>
</evidence>
<name>A0A0S3RQG3_PHAAN</name>
<keyword evidence="4" id="KW-1185">Reference proteome</keyword>
<dbReference type="SUPFAM" id="SSF51445">
    <property type="entry name" value="(Trans)glycosidases"/>
    <property type="match status" value="1"/>
</dbReference>
<proteinExistence type="inferred from homology"/>
<dbReference type="PANTHER" id="PTHR43447">
    <property type="entry name" value="ALPHA-AMYLASE"/>
    <property type="match status" value="1"/>
</dbReference>
<reference evidence="3 4" key="1">
    <citation type="journal article" date="2015" name="Sci. Rep.">
        <title>The power of single molecule real-time sequencing technology in the de novo assembly of a eukaryotic genome.</title>
        <authorList>
            <person name="Sakai H."/>
            <person name="Naito K."/>
            <person name="Ogiso-Tanaka E."/>
            <person name="Takahashi Y."/>
            <person name="Iseki K."/>
            <person name="Muto C."/>
            <person name="Satou K."/>
            <person name="Teruya K."/>
            <person name="Shiroma A."/>
            <person name="Shimoji M."/>
            <person name="Hirano T."/>
            <person name="Itoh T."/>
            <person name="Kaga A."/>
            <person name="Tomooka N."/>
        </authorList>
    </citation>
    <scope>NUCLEOTIDE SEQUENCE [LARGE SCALE GENOMIC DNA]</scope>
    <source>
        <strain evidence="4">cv. Shumari</strain>
    </source>
</reference>
<gene>
    <name evidence="3" type="primary">Vigan.03G290300</name>
    <name evidence="3" type="ORF">VIGAN_03290300</name>
</gene>
<dbReference type="Proteomes" id="UP000291084">
    <property type="component" value="Chromosome 3"/>
</dbReference>
<dbReference type="InterPro" id="IPR017853">
    <property type="entry name" value="GH"/>
</dbReference>
<organism evidence="3 4">
    <name type="scientific">Vigna angularis var. angularis</name>
    <dbReference type="NCBI Taxonomy" id="157739"/>
    <lineage>
        <taxon>Eukaryota</taxon>
        <taxon>Viridiplantae</taxon>
        <taxon>Streptophyta</taxon>
        <taxon>Embryophyta</taxon>
        <taxon>Tracheophyta</taxon>
        <taxon>Spermatophyta</taxon>
        <taxon>Magnoliopsida</taxon>
        <taxon>eudicotyledons</taxon>
        <taxon>Gunneridae</taxon>
        <taxon>Pentapetalae</taxon>
        <taxon>rosids</taxon>
        <taxon>fabids</taxon>
        <taxon>Fabales</taxon>
        <taxon>Fabaceae</taxon>
        <taxon>Papilionoideae</taxon>
        <taxon>50 kb inversion clade</taxon>
        <taxon>NPAAA clade</taxon>
        <taxon>indigoferoid/millettioid clade</taxon>
        <taxon>Phaseoleae</taxon>
        <taxon>Vigna</taxon>
    </lineage>
</organism>
<evidence type="ECO:0000256" key="1">
    <source>
        <dbReference type="ARBA" id="ARBA00008061"/>
    </source>
</evidence>